<evidence type="ECO:0000313" key="1">
    <source>
        <dbReference type="EMBL" id="MXO57552.1"/>
    </source>
</evidence>
<sequence>MKVDFWQLSRDPADRVVAMIAQRVLGSGQRLLVVSEDPAQLDQIGKTLWNTAPAEFLANGKAAATGAERQPILLSPECGAANGASHVIFADGIWREDASKFERSFLLFGESTLEQARACWRSLDNSDGLERSFFRQDEGKWVKVA</sequence>
<gene>
    <name evidence="1" type="ORF">GRI36_11750</name>
</gene>
<dbReference type="GO" id="GO:0003887">
    <property type="term" value="F:DNA-directed DNA polymerase activity"/>
    <property type="evidence" value="ECO:0007669"/>
    <property type="project" value="InterPro"/>
</dbReference>
<dbReference type="EMBL" id="WTYS01000001">
    <property type="protein sequence ID" value="MXO57552.1"/>
    <property type="molecule type" value="Genomic_DNA"/>
</dbReference>
<dbReference type="Pfam" id="PF04364">
    <property type="entry name" value="DNA_pol3_chi"/>
    <property type="match status" value="1"/>
</dbReference>
<dbReference type="AlphaFoldDB" id="A0A6I4SSR2"/>
<accession>A0A6I4SSR2</accession>
<dbReference type="RefSeq" id="WP_160598617.1">
    <property type="nucleotide sequence ID" value="NZ_WTYS01000001.1"/>
</dbReference>
<dbReference type="Gene3D" id="3.40.50.10110">
    <property type="entry name" value="DNA polymerase III subunit chi"/>
    <property type="match status" value="1"/>
</dbReference>
<dbReference type="InterPro" id="IPR036768">
    <property type="entry name" value="PolIII_chi_sf"/>
</dbReference>
<dbReference type="InterPro" id="IPR007459">
    <property type="entry name" value="DNA_pol3_chi"/>
</dbReference>
<dbReference type="OrthoDB" id="9795973at2"/>
<organism evidence="1 2">
    <name type="scientific">Pontixanthobacter gangjinensis</name>
    <dbReference type="NCBI Taxonomy" id="1028742"/>
    <lineage>
        <taxon>Bacteria</taxon>
        <taxon>Pseudomonadati</taxon>
        <taxon>Pseudomonadota</taxon>
        <taxon>Alphaproteobacteria</taxon>
        <taxon>Sphingomonadales</taxon>
        <taxon>Erythrobacteraceae</taxon>
        <taxon>Pontixanthobacter</taxon>
    </lineage>
</organism>
<dbReference type="Proteomes" id="UP000468943">
    <property type="component" value="Unassembled WGS sequence"/>
</dbReference>
<proteinExistence type="predicted"/>
<reference evidence="1 2" key="1">
    <citation type="submission" date="2019-12" db="EMBL/GenBank/DDBJ databases">
        <title>Genomic-based taxomic classification of the family Erythrobacteraceae.</title>
        <authorList>
            <person name="Xu L."/>
        </authorList>
    </citation>
    <scope>NUCLEOTIDE SEQUENCE [LARGE SCALE GENOMIC DNA]</scope>
    <source>
        <strain evidence="1 2">JCM 17802</strain>
    </source>
</reference>
<comment type="caution">
    <text evidence="1">The sequence shown here is derived from an EMBL/GenBank/DDBJ whole genome shotgun (WGS) entry which is preliminary data.</text>
</comment>
<dbReference type="GO" id="GO:0006260">
    <property type="term" value="P:DNA replication"/>
    <property type="evidence" value="ECO:0007669"/>
    <property type="project" value="InterPro"/>
</dbReference>
<keyword evidence="2" id="KW-1185">Reference proteome</keyword>
<name>A0A6I4SSR2_9SPHN</name>
<protein>
    <submittedName>
        <fullName evidence="1">DNA polymerase III subunit chi</fullName>
    </submittedName>
</protein>
<dbReference type="SUPFAM" id="SSF102400">
    <property type="entry name" value="DNA polymerase III chi subunit"/>
    <property type="match status" value="1"/>
</dbReference>
<evidence type="ECO:0000313" key="2">
    <source>
        <dbReference type="Proteomes" id="UP000468943"/>
    </source>
</evidence>
<dbReference type="GO" id="GO:0003677">
    <property type="term" value="F:DNA binding"/>
    <property type="evidence" value="ECO:0007669"/>
    <property type="project" value="InterPro"/>
</dbReference>